<evidence type="ECO:0000256" key="4">
    <source>
        <dbReference type="PROSITE-ProRule" id="PRU00703"/>
    </source>
</evidence>
<dbReference type="BioCyc" id="FSP469605-HMP:GTSP-737-MONOMER"/>
<dbReference type="PANTHER" id="PTHR48108">
    <property type="entry name" value="CBS DOMAIN-CONTAINING PROTEIN CBSX2, CHLOROPLASTIC"/>
    <property type="match status" value="1"/>
</dbReference>
<dbReference type="PANTHER" id="PTHR48108:SF32">
    <property type="entry name" value="TRANSCRIPTIONAL REPRESSOR CCPN"/>
    <property type="match status" value="1"/>
</dbReference>
<dbReference type="InterPro" id="IPR013196">
    <property type="entry name" value="HTH_11"/>
</dbReference>
<organism evidence="7 8">
    <name type="scientific">Fusobacterium gonidiaformans 3-1-5R</name>
    <dbReference type="NCBI Taxonomy" id="469605"/>
    <lineage>
        <taxon>Bacteria</taxon>
        <taxon>Fusobacteriati</taxon>
        <taxon>Fusobacteriota</taxon>
        <taxon>Fusobacteriia</taxon>
        <taxon>Fusobacteriales</taxon>
        <taxon>Fusobacteriaceae</taxon>
        <taxon>Fusobacterium</taxon>
    </lineage>
</organism>
<dbReference type="Proteomes" id="UP000002975">
    <property type="component" value="Unassembled WGS sequence"/>
</dbReference>
<reference evidence="7 8" key="1">
    <citation type="submission" date="2009-02" db="EMBL/GenBank/DDBJ databases">
        <title>The Genome Sequence of Fusobacterium sp. 3_1_5R.</title>
        <authorList>
            <consortium name="The Broad Institute Genome Sequencing Platform"/>
            <person name="Ward D."/>
            <person name="Young S.K."/>
            <person name="Kodira C.D."/>
            <person name="Zeng Q."/>
            <person name="Koehrsen M."/>
            <person name="Alvarado L."/>
            <person name="Berlin A."/>
            <person name="Borenstein D."/>
            <person name="Chen Z."/>
            <person name="Engels R."/>
            <person name="Freedman E."/>
            <person name="Gellesch M."/>
            <person name="Goldberg J."/>
            <person name="Griggs A."/>
            <person name="Gujja S."/>
            <person name="Heiman D."/>
            <person name="Hepburn T."/>
            <person name="Howarth C."/>
            <person name="Jen D."/>
            <person name="Larson L."/>
            <person name="Lewis B."/>
            <person name="Mehta T."/>
            <person name="Park D."/>
            <person name="Pearson M."/>
            <person name="Roberts A."/>
            <person name="Saif S."/>
            <person name="Shea T."/>
            <person name="Shenoy N."/>
            <person name="Sisk P."/>
            <person name="Stolte C."/>
            <person name="Sykes S."/>
            <person name="Walk T."/>
            <person name="White J."/>
            <person name="Yandava C."/>
            <person name="Allen-Vercoe E."/>
            <person name="Strauss J."/>
            <person name="Ambrose C."/>
            <person name="Lander E."/>
            <person name="Nusbaum C."/>
            <person name="Galagan J."/>
            <person name="Birren B."/>
        </authorList>
    </citation>
    <scope>NUCLEOTIDE SEQUENCE [LARGE SCALE GENOMIC DNA]</scope>
    <source>
        <strain evidence="7 8">3_1_5R</strain>
    </source>
</reference>
<evidence type="ECO:0000256" key="3">
    <source>
        <dbReference type="ARBA" id="ARBA00023163"/>
    </source>
</evidence>
<keyword evidence="1" id="KW-0677">Repeat</keyword>
<dbReference type="SUPFAM" id="SSF46785">
    <property type="entry name" value="Winged helix' DNA-binding domain"/>
    <property type="match status" value="1"/>
</dbReference>
<dbReference type="PROSITE" id="PS51371">
    <property type="entry name" value="CBS"/>
    <property type="match status" value="2"/>
</dbReference>
<dbReference type="EMBL" id="GG657971">
    <property type="protein sequence ID" value="EFS21235.1"/>
    <property type="molecule type" value="Genomic_DNA"/>
</dbReference>
<keyword evidence="4" id="KW-0129">CBS domain</keyword>
<dbReference type="Pfam" id="PF08279">
    <property type="entry name" value="HTH_11"/>
    <property type="match status" value="1"/>
</dbReference>
<dbReference type="InterPro" id="IPR000644">
    <property type="entry name" value="CBS_dom"/>
</dbReference>
<proteinExistence type="predicted"/>
<dbReference type="CDD" id="cd04617">
    <property type="entry name" value="CBS_pair_CcpN"/>
    <property type="match status" value="1"/>
</dbReference>
<dbReference type="Gene3D" id="1.10.10.10">
    <property type="entry name" value="Winged helix-like DNA-binding domain superfamily/Winged helix DNA-binding domain"/>
    <property type="match status" value="1"/>
</dbReference>
<dbReference type="InterPro" id="IPR036388">
    <property type="entry name" value="WH-like_DNA-bd_sf"/>
</dbReference>
<accession>E5BDV9</accession>
<evidence type="ECO:0000256" key="2">
    <source>
        <dbReference type="ARBA" id="ARBA00023015"/>
    </source>
</evidence>
<dbReference type="SUPFAM" id="SSF54631">
    <property type="entry name" value="CBS-domain pair"/>
    <property type="match status" value="1"/>
</dbReference>
<evidence type="ECO:0000313" key="7">
    <source>
        <dbReference type="EMBL" id="EFS21235.1"/>
    </source>
</evidence>
<dbReference type="OrthoDB" id="9793615at2"/>
<dbReference type="HOGENOM" id="CLU_090663_1_0_0"/>
<gene>
    <name evidence="7" type="ORF">FSBG_00732</name>
</gene>
<dbReference type="InterPro" id="IPR046342">
    <property type="entry name" value="CBS_dom_sf"/>
</dbReference>
<evidence type="ECO:0000259" key="5">
    <source>
        <dbReference type="PROSITE" id="PS51000"/>
    </source>
</evidence>
<dbReference type="PROSITE" id="PS51000">
    <property type="entry name" value="HTH_DEOR_2"/>
    <property type="match status" value="1"/>
</dbReference>
<evidence type="ECO:0000259" key="6">
    <source>
        <dbReference type="PROSITE" id="PS51371"/>
    </source>
</evidence>
<evidence type="ECO:0000256" key="1">
    <source>
        <dbReference type="ARBA" id="ARBA00022737"/>
    </source>
</evidence>
<dbReference type="InterPro" id="IPR036390">
    <property type="entry name" value="WH_DNA-bd_sf"/>
</dbReference>
<feature type="domain" description="CBS" evidence="6">
    <location>
        <begin position="71"/>
        <end position="127"/>
    </location>
</feature>
<dbReference type="Pfam" id="PF00571">
    <property type="entry name" value="CBS"/>
    <property type="match status" value="2"/>
</dbReference>
<sequence length="195" mass="22150">MELTERQEKILELIKENSPISGEEIAQNLGVTRSALRTDFSILRKMSFISAKQNHGYCFVGEEPKNKIGQVMGEPKQMDSKSSVYETIVYMFENDIGSVFITENKNVLVGVVSRKDLLKAALGNKDLEKLPIHMVMTRMPNLIYVTEQDSIKTAVEKIMKHQIDSVAVVKQEKEVCYLVGRFSKTNISKLYLETL</sequence>
<dbReference type="InterPro" id="IPR001034">
    <property type="entry name" value="DeoR_HTH"/>
</dbReference>
<keyword evidence="3" id="KW-0804">Transcription</keyword>
<dbReference type="RefSeq" id="WP_008801305.1">
    <property type="nucleotide sequence ID" value="NZ_GG657971.1"/>
</dbReference>
<feature type="domain" description="CBS" evidence="6">
    <location>
        <begin position="136"/>
        <end position="195"/>
    </location>
</feature>
<dbReference type="Gene3D" id="3.10.580.10">
    <property type="entry name" value="CBS-domain"/>
    <property type="match status" value="1"/>
</dbReference>
<keyword evidence="2" id="KW-0805">Transcription regulation</keyword>
<dbReference type="InterPro" id="IPR051462">
    <property type="entry name" value="CBS_domain-containing"/>
</dbReference>
<protein>
    <submittedName>
        <fullName evidence="7">Putative transcriptional repressor CcpN</fullName>
    </submittedName>
</protein>
<dbReference type="SMART" id="SM00116">
    <property type="entry name" value="CBS"/>
    <property type="match status" value="2"/>
</dbReference>
<dbReference type="AlphaFoldDB" id="E5BDV9"/>
<evidence type="ECO:0000313" key="8">
    <source>
        <dbReference type="Proteomes" id="UP000002975"/>
    </source>
</evidence>
<keyword evidence="8" id="KW-1185">Reference proteome</keyword>
<feature type="domain" description="HTH deoR-type" evidence="5">
    <location>
        <begin position="3"/>
        <end position="60"/>
    </location>
</feature>
<dbReference type="GO" id="GO:0003700">
    <property type="term" value="F:DNA-binding transcription factor activity"/>
    <property type="evidence" value="ECO:0007669"/>
    <property type="project" value="InterPro"/>
</dbReference>
<name>E5BDV9_9FUSO</name>